<feature type="region of interest" description="Disordered" evidence="1">
    <location>
        <begin position="1"/>
        <end position="20"/>
    </location>
</feature>
<evidence type="ECO:0000313" key="2">
    <source>
        <dbReference type="EMBL" id="KAA8583134.1"/>
    </source>
</evidence>
<reference evidence="2 3" key="1">
    <citation type="submission" date="2019-08" db="EMBL/GenBank/DDBJ databases">
        <title>A chromosome-level genome assembly, high-density linkage maps, and genome scans reveal the genomic architecture of hybrid incompatibilities underlying speciation via character displacement in darters (Percidae: Etheostominae).</title>
        <authorList>
            <person name="Moran R.L."/>
            <person name="Catchen J.M."/>
            <person name="Fuller R.C."/>
        </authorList>
    </citation>
    <scope>NUCLEOTIDE SEQUENCE [LARGE SCALE GENOMIC DNA]</scope>
    <source>
        <strain evidence="2">EspeVRDwgs_2016</strain>
        <tissue evidence="2">Muscle</tissue>
    </source>
</reference>
<name>A0A5J5CNN6_9PERO</name>
<sequence length="73" mass="8311">MPEVQGGGGCSWGKWKLRKGGSRSAIPALFTITEEEDGRRDARRRKKREKHPLNPSNLAIWRQVADRPDEKAQ</sequence>
<gene>
    <name evidence="2" type="ORF">FQN60_015680</name>
</gene>
<accession>A0A5J5CNN6</accession>
<proteinExistence type="predicted"/>
<feature type="non-terminal residue" evidence="2">
    <location>
        <position position="73"/>
    </location>
</feature>
<feature type="compositionally biased region" description="Basic residues" evidence="1">
    <location>
        <begin position="41"/>
        <end position="50"/>
    </location>
</feature>
<comment type="caution">
    <text evidence="2">The sequence shown here is derived from an EMBL/GenBank/DDBJ whole genome shotgun (WGS) entry which is preliminary data.</text>
</comment>
<feature type="compositionally biased region" description="Gly residues" evidence="1">
    <location>
        <begin position="1"/>
        <end position="11"/>
    </location>
</feature>
<protein>
    <submittedName>
        <fullName evidence="2">Uncharacterized protein</fullName>
    </submittedName>
</protein>
<evidence type="ECO:0000313" key="3">
    <source>
        <dbReference type="Proteomes" id="UP000327493"/>
    </source>
</evidence>
<dbReference type="EMBL" id="VOFY01000018">
    <property type="protein sequence ID" value="KAA8583134.1"/>
    <property type="molecule type" value="Genomic_DNA"/>
</dbReference>
<organism evidence="2 3">
    <name type="scientific">Etheostoma spectabile</name>
    <name type="common">orangethroat darter</name>
    <dbReference type="NCBI Taxonomy" id="54343"/>
    <lineage>
        <taxon>Eukaryota</taxon>
        <taxon>Metazoa</taxon>
        <taxon>Chordata</taxon>
        <taxon>Craniata</taxon>
        <taxon>Vertebrata</taxon>
        <taxon>Euteleostomi</taxon>
        <taxon>Actinopterygii</taxon>
        <taxon>Neopterygii</taxon>
        <taxon>Teleostei</taxon>
        <taxon>Neoteleostei</taxon>
        <taxon>Acanthomorphata</taxon>
        <taxon>Eupercaria</taxon>
        <taxon>Perciformes</taxon>
        <taxon>Percoidei</taxon>
        <taxon>Percidae</taxon>
        <taxon>Etheostomatinae</taxon>
        <taxon>Etheostoma</taxon>
    </lineage>
</organism>
<feature type="region of interest" description="Disordered" evidence="1">
    <location>
        <begin position="35"/>
        <end position="73"/>
    </location>
</feature>
<feature type="compositionally biased region" description="Basic and acidic residues" evidence="1">
    <location>
        <begin position="64"/>
        <end position="73"/>
    </location>
</feature>
<dbReference type="AlphaFoldDB" id="A0A5J5CNN6"/>
<evidence type="ECO:0000256" key="1">
    <source>
        <dbReference type="SAM" id="MobiDB-lite"/>
    </source>
</evidence>
<keyword evidence="3" id="KW-1185">Reference proteome</keyword>
<dbReference type="Proteomes" id="UP000327493">
    <property type="component" value="Chromosome 18"/>
</dbReference>